<dbReference type="InterPro" id="IPR008271">
    <property type="entry name" value="Ser/Thr_kinase_AS"/>
</dbReference>
<dbReference type="Gene3D" id="3.30.200.20">
    <property type="entry name" value="Phosphorylase Kinase, domain 1"/>
    <property type="match status" value="1"/>
</dbReference>
<evidence type="ECO:0000256" key="11">
    <source>
        <dbReference type="RuleBase" id="RU000304"/>
    </source>
</evidence>
<sequence>MADCIQCSDLVLSDSLDGPKSVGGYRKIRDLGMGSYGKAILVEHVATGQQCVMKAIDITRLQPQQREQSINEVRLLGQMKHPFIIMYKESFMVNGFLCIITEFADGGDLNNAVLKRRQARRLRGGIVGFPEKQVLRWIIQCVLALKHLHLKHILHRDVKTQNIFLSTNGRIRLGDFGIAKALDKTGSFAKTIIGTPYYLSPEICRSLPYSWASDIWALGCVLYELCALKVPFEANNMTSLVTRIVDGKPPMLPAQYSEDLKDLYFAMLSKNPADRPTPGKILGIPFIRNECFLMLKDDASLRHEICPLTPDMPIEIPRPVPTTCKSSTASANLVLVPSSRRGCPPGQRKYLFTLDNRRAFLSQFKEPMAAKKKSWRSKAWRRLRMAFFS</sequence>
<evidence type="ECO:0000313" key="14">
    <source>
        <dbReference type="Proteomes" id="UP000019763"/>
    </source>
</evidence>
<evidence type="ECO:0000256" key="2">
    <source>
        <dbReference type="ARBA" id="ARBA00012513"/>
    </source>
</evidence>
<dbReference type="InterPro" id="IPR051131">
    <property type="entry name" value="NEK_Ser/Thr_kinase_NIMA"/>
</dbReference>
<dbReference type="RefSeq" id="XP_011131909.1">
    <property type="nucleotide sequence ID" value="XM_011133607.1"/>
</dbReference>
<proteinExistence type="inferred from homology"/>
<keyword evidence="5 10" id="KW-0547">Nucleotide-binding</keyword>
<keyword evidence="6 13" id="KW-0418">Kinase</keyword>
<dbReference type="PANTHER" id="PTHR44899">
    <property type="entry name" value="CAMK FAMILY PROTEIN KINASE"/>
    <property type="match status" value="1"/>
</dbReference>
<keyword evidence="4" id="KW-0808">Transferase</keyword>
<reference evidence="13" key="1">
    <citation type="submission" date="2013-12" db="EMBL/GenBank/DDBJ databases">
        <authorList>
            <person name="Omoto C.K."/>
            <person name="Sibley D."/>
            <person name="Venepally P."/>
            <person name="Hadjithomas M."/>
            <person name="Karamycheva S."/>
            <person name="Brunk B."/>
            <person name="Roos D."/>
            <person name="Caler E."/>
            <person name="Lorenzi H."/>
        </authorList>
    </citation>
    <scope>NUCLEOTIDE SEQUENCE</scope>
</reference>
<dbReference type="Proteomes" id="UP000019763">
    <property type="component" value="Unassembled WGS sequence"/>
</dbReference>
<dbReference type="GeneID" id="22914330"/>
<evidence type="ECO:0000256" key="4">
    <source>
        <dbReference type="ARBA" id="ARBA00022679"/>
    </source>
</evidence>
<dbReference type="GO" id="GO:0004674">
    <property type="term" value="F:protein serine/threonine kinase activity"/>
    <property type="evidence" value="ECO:0007669"/>
    <property type="project" value="UniProtKB-KW"/>
</dbReference>
<comment type="similarity">
    <text evidence="1">Belongs to the protein kinase superfamily. NEK Ser/Thr protein kinase family. NIMA subfamily.</text>
</comment>
<comment type="catalytic activity">
    <reaction evidence="9">
        <text>L-seryl-[protein] + ATP = O-phospho-L-seryl-[protein] + ADP + H(+)</text>
        <dbReference type="Rhea" id="RHEA:17989"/>
        <dbReference type="Rhea" id="RHEA-COMP:9863"/>
        <dbReference type="Rhea" id="RHEA-COMP:11604"/>
        <dbReference type="ChEBI" id="CHEBI:15378"/>
        <dbReference type="ChEBI" id="CHEBI:29999"/>
        <dbReference type="ChEBI" id="CHEBI:30616"/>
        <dbReference type="ChEBI" id="CHEBI:83421"/>
        <dbReference type="ChEBI" id="CHEBI:456216"/>
        <dbReference type="EC" id="2.7.11.1"/>
    </reaction>
</comment>
<dbReference type="EC" id="2.7.11.1" evidence="2"/>
<evidence type="ECO:0000256" key="6">
    <source>
        <dbReference type="ARBA" id="ARBA00022777"/>
    </source>
</evidence>
<comment type="caution">
    <text evidence="13">The sequence shown here is derived from an EMBL/GenBank/DDBJ whole genome shotgun (WGS) entry which is preliminary data.</text>
</comment>
<dbReference type="PROSITE" id="PS00107">
    <property type="entry name" value="PROTEIN_KINASE_ATP"/>
    <property type="match status" value="1"/>
</dbReference>
<evidence type="ECO:0000256" key="1">
    <source>
        <dbReference type="ARBA" id="ARBA00010886"/>
    </source>
</evidence>
<dbReference type="SMART" id="SM00220">
    <property type="entry name" value="S_TKc"/>
    <property type="match status" value="1"/>
</dbReference>
<evidence type="ECO:0000256" key="3">
    <source>
        <dbReference type="ARBA" id="ARBA00022527"/>
    </source>
</evidence>
<dbReference type="InterPro" id="IPR017441">
    <property type="entry name" value="Protein_kinase_ATP_BS"/>
</dbReference>
<feature type="binding site" evidence="10">
    <location>
        <position position="54"/>
    </location>
    <ligand>
        <name>ATP</name>
        <dbReference type="ChEBI" id="CHEBI:30616"/>
    </ligand>
</feature>
<dbReference type="OMA" id="NNKDIWA"/>
<dbReference type="FunFam" id="3.30.200.20:FF:000097">
    <property type="entry name" value="Probable serine/threonine-protein kinase nek1"/>
    <property type="match status" value="1"/>
</dbReference>
<dbReference type="AlphaFoldDB" id="A0A023B296"/>
<evidence type="ECO:0000256" key="9">
    <source>
        <dbReference type="ARBA" id="ARBA00048679"/>
    </source>
</evidence>
<keyword evidence="7 10" id="KW-0067">ATP-binding</keyword>
<dbReference type="OrthoDB" id="248923at2759"/>
<dbReference type="CDD" id="cd08215">
    <property type="entry name" value="STKc_Nek"/>
    <property type="match status" value="1"/>
</dbReference>
<dbReference type="PROSITE" id="PS00108">
    <property type="entry name" value="PROTEIN_KINASE_ST"/>
    <property type="match status" value="1"/>
</dbReference>
<evidence type="ECO:0000256" key="10">
    <source>
        <dbReference type="PROSITE-ProRule" id="PRU10141"/>
    </source>
</evidence>
<keyword evidence="14" id="KW-1185">Reference proteome</keyword>
<evidence type="ECO:0000256" key="7">
    <source>
        <dbReference type="ARBA" id="ARBA00022840"/>
    </source>
</evidence>
<dbReference type="Pfam" id="PF00069">
    <property type="entry name" value="Pkinase"/>
    <property type="match status" value="1"/>
</dbReference>
<protein>
    <recommendedName>
        <fullName evidence="2">non-specific serine/threonine protein kinase</fullName>
        <ecNumber evidence="2">2.7.11.1</ecNumber>
    </recommendedName>
</protein>
<evidence type="ECO:0000256" key="5">
    <source>
        <dbReference type="ARBA" id="ARBA00022741"/>
    </source>
</evidence>
<feature type="domain" description="Protein kinase" evidence="12">
    <location>
        <begin position="25"/>
        <end position="287"/>
    </location>
</feature>
<dbReference type="InterPro" id="IPR011009">
    <property type="entry name" value="Kinase-like_dom_sf"/>
</dbReference>
<name>A0A023B296_GRENI</name>
<evidence type="ECO:0000259" key="12">
    <source>
        <dbReference type="PROSITE" id="PS50011"/>
    </source>
</evidence>
<organism evidence="13 14">
    <name type="scientific">Gregarina niphandrodes</name>
    <name type="common">Septate eugregarine</name>
    <dbReference type="NCBI Taxonomy" id="110365"/>
    <lineage>
        <taxon>Eukaryota</taxon>
        <taxon>Sar</taxon>
        <taxon>Alveolata</taxon>
        <taxon>Apicomplexa</taxon>
        <taxon>Conoidasida</taxon>
        <taxon>Gregarinasina</taxon>
        <taxon>Eugregarinorida</taxon>
        <taxon>Gregarinidae</taxon>
        <taxon>Gregarina</taxon>
    </lineage>
</organism>
<dbReference type="GO" id="GO:0005524">
    <property type="term" value="F:ATP binding"/>
    <property type="evidence" value="ECO:0007669"/>
    <property type="project" value="UniProtKB-UniRule"/>
</dbReference>
<evidence type="ECO:0000256" key="8">
    <source>
        <dbReference type="ARBA" id="ARBA00047899"/>
    </source>
</evidence>
<dbReference type="PROSITE" id="PS50011">
    <property type="entry name" value="PROTEIN_KINASE_DOM"/>
    <property type="match status" value="1"/>
</dbReference>
<comment type="catalytic activity">
    <reaction evidence="8">
        <text>L-threonyl-[protein] + ATP = O-phospho-L-threonyl-[protein] + ADP + H(+)</text>
        <dbReference type="Rhea" id="RHEA:46608"/>
        <dbReference type="Rhea" id="RHEA-COMP:11060"/>
        <dbReference type="Rhea" id="RHEA-COMP:11605"/>
        <dbReference type="ChEBI" id="CHEBI:15378"/>
        <dbReference type="ChEBI" id="CHEBI:30013"/>
        <dbReference type="ChEBI" id="CHEBI:30616"/>
        <dbReference type="ChEBI" id="CHEBI:61977"/>
        <dbReference type="ChEBI" id="CHEBI:456216"/>
        <dbReference type="EC" id="2.7.11.1"/>
    </reaction>
</comment>
<dbReference type="Gene3D" id="1.10.510.10">
    <property type="entry name" value="Transferase(Phosphotransferase) domain 1"/>
    <property type="match status" value="1"/>
</dbReference>
<accession>A0A023B296</accession>
<keyword evidence="3 11" id="KW-0723">Serine/threonine-protein kinase</keyword>
<dbReference type="eggNOG" id="KOG0589">
    <property type="taxonomic scope" value="Eukaryota"/>
</dbReference>
<dbReference type="SUPFAM" id="SSF56112">
    <property type="entry name" value="Protein kinase-like (PK-like)"/>
    <property type="match status" value="1"/>
</dbReference>
<evidence type="ECO:0000313" key="13">
    <source>
        <dbReference type="EMBL" id="EZG51798.1"/>
    </source>
</evidence>
<dbReference type="PANTHER" id="PTHR44899:SF6">
    <property type="entry name" value="SERINE_THREONINE PROTEIN KINASE"/>
    <property type="match status" value="1"/>
</dbReference>
<dbReference type="InterPro" id="IPR000719">
    <property type="entry name" value="Prot_kinase_dom"/>
</dbReference>
<dbReference type="EMBL" id="AFNH02000921">
    <property type="protein sequence ID" value="EZG51798.1"/>
    <property type="molecule type" value="Genomic_DNA"/>
</dbReference>
<dbReference type="VEuPathDB" id="CryptoDB:GNI_123350"/>
<gene>
    <name evidence="13" type="ORF">GNI_123350</name>
</gene>